<keyword evidence="9 13" id="KW-1015">Disulfide bond</keyword>
<dbReference type="OMA" id="FFGMKKD"/>
<name>A0A0E9NL23_SAICN</name>
<dbReference type="FunFam" id="3.40.30.10:FF:000139">
    <property type="entry name" value="Protein disulfide-isomerase"/>
    <property type="match status" value="1"/>
</dbReference>
<evidence type="ECO:0000259" key="16">
    <source>
        <dbReference type="PROSITE" id="PS51352"/>
    </source>
</evidence>
<evidence type="ECO:0000256" key="8">
    <source>
        <dbReference type="ARBA" id="ARBA00022824"/>
    </source>
</evidence>
<evidence type="ECO:0000256" key="13">
    <source>
        <dbReference type="PIRSR" id="PIRSR605792-51"/>
    </source>
</evidence>
<evidence type="ECO:0000256" key="7">
    <source>
        <dbReference type="ARBA" id="ARBA00022737"/>
    </source>
</evidence>
<feature type="disulfide bond" description="Redox-active" evidence="13">
    <location>
        <begin position="385"/>
        <end position="388"/>
    </location>
</feature>
<evidence type="ECO:0000256" key="14">
    <source>
        <dbReference type="RuleBase" id="RU004208"/>
    </source>
</evidence>
<dbReference type="InterPro" id="IPR013766">
    <property type="entry name" value="Thioredoxin_domain"/>
</dbReference>
<keyword evidence="7" id="KW-0677">Repeat</keyword>
<dbReference type="NCBIfam" id="TIGR01126">
    <property type="entry name" value="pdi_dom"/>
    <property type="match status" value="2"/>
</dbReference>
<dbReference type="FunFam" id="3.40.30.10:FF:000185">
    <property type="entry name" value="Protein disulfide-isomerase"/>
    <property type="match status" value="1"/>
</dbReference>
<dbReference type="CDD" id="cd02982">
    <property type="entry name" value="PDI_b'_family"/>
    <property type="match status" value="1"/>
</dbReference>
<dbReference type="Pfam" id="PF00085">
    <property type="entry name" value="Thioredoxin"/>
    <property type="match status" value="2"/>
</dbReference>
<dbReference type="InterPro" id="IPR017937">
    <property type="entry name" value="Thioredoxin_CS"/>
</dbReference>
<comment type="caution">
    <text evidence="17">The sequence shown here is derived from an EMBL/GenBank/DDBJ whole genome shotgun (WGS) entry which is preliminary data.</text>
</comment>
<feature type="domain" description="Thioredoxin" evidence="16">
    <location>
        <begin position="336"/>
        <end position="465"/>
    </location>
</feature>
<evidence type="ECO:0000256" key="3">
    <source>
        <dbReference type="ARBA" id="ARBA00004319"/>
    </source>
</evidence>
<dbReference type="PRINTS" id="PR00421">
    <property type="entry name" value="THIOREDOXIN"/>
</dbReference>
<evidence type="ECO:0000313" key="17">
    <source>
        <dbReference type="EMBL" id="GAO50371.1"/>
    </source>
</evidence>
<feature type="signal peptide" evidence="15">
    <location>
        <begin position="1"/>
        <end position="20"/>
    </location>
</feature>
<dbReference type="PROSITE" id="PS51352">
    <property type="entry name" value="THIOREDOXIN_2"/>
    <property type="match status" value="2"/>
</dbReference>
<dbReference type="FunFam" id="3.40.30.10:FF:000017">
    <property type="entry name" value="Protein disulfide-isomerase A4"/>
    <property type="match status" value="1"/>
</dbReference>
<keyword evidence="8" id="KW-0256">Endoplasmic reticulum</keyword>
<proteinExistence type="inferred from homology"/>
<evidence type="ECO:0000256" key="15">
    <source>
        <dbReference type="RuleBase" id="RU361130"/>
    </source>
</evidence>
<dbReference type="Pfam" id="PF13848">
    <property type="entry name" value="Thioredoxin_6"/>
    <property type="match status" value="1"/>
</dbReference>
<dbReference type="STRING" id="698492.A0A0E9NL23"/>
<dbReference type="GO" id="GO:0005788">
    <property type="term" value="C:endoplasmic reticulum lumen"/>
    <property type="evidence" value="ECO:0007669"/>
    <property type="project" value="UniProtKB-SubCell"/>
</dbReference>
<evidence type="ECO:0000313" key="18">
    <source>
        <dbReference type="Proteomes" id="UP000033140"/>
    </source>
</evidence>
<dbReference type="CDD" id="cd02995">
    <property type="entry name" value="PDI_a_PDI_a'_C"/>
    <property type="match status" value="1"/>
</dbReference>
<evidence type="ECO:0000256" key="12">
    <source>
        <dbReference type="ARBA" id="ARBA00039846"/>
    </source>
</evidence>
<feature type="chain" id="PRO_5005116849" description="Protein disulfide-isomerase" evidence="15">
    <location>
        <begin position="21"/>
        <end position="564"/>
    </location>
</feature>
<keyword evidence="6 15" id="KW-0732">Signal</keyword>
<sequence>MRFITSIASILLASSAIAAASDVLQLGKANFDKTVAESPLVLAEFFAPWCGHCKALAPEYEIAATQLKEKGIAIAKIDCTEEQQLCQEHGIQGYPTLKVFRGLDSVSPYQGARKADAIVSYMVKQSLPAVSELTSSNFEDFTTSDNVVVVAFFDAKDTESNSTFSAVANKQRDDFLFGATTDKKLAKKAGVKVPGVAVYKKFDDGLDVYGGEFDAKAIEHFARAAAIPLIGEIGPETYQSYIQSGIPLAYVFYDTDEAKEELKEALMTAAKEHKGKVSIAMIDARLFGGHANNLNLQQEWPAFAIQDTVKNLKYPLDQSEGSKVSAESITSFLKDYASGALKPSIKSEPVPETQEPVHVIVGSTFEEVVYDDERDVLVEYYAPWCGHCKNLAPKWEQLAELYTTPAHSARVRVAKIDATANDVPVDLQGFPTIRLYPAGNKDEPVEYQGDRSIESFVDFIRDKGTHHVDGHNPLSGEDEDMSIDENLAAAVSSSSIAQMAAAATEGASATETVVDKAAVTEAAEAAVESATKGEEKKESFLKKAAHVVGEMLMDDELADVHDEL</sequence>
<dbReference type="GO" id="GO:0034976">
    <property type="term" value="P:response to endoplasmic reticulum stress"/>
    <property type="evidence" value="ECO:0007669"/>
    <property type="project" value="TreeGrafter"/>
</dbReference>
<evidence type="ECO:0000256" key="9">
    <source>
        <dbReference type="ARBA" id="ARBA00023157"/>
    </source>
</evidence>
<dbReference type="PANTHER" id="PTHR18929">
    <property type="entry name" value="PROTEIN DISULFIDE ISOMERASE"/>
    <property type="match status" value="1"/>
</dbReference>
<dbReference type="PROSITE" id="PS00194">
    <property type="entry name" value="THIOREDOXIN_1"/>
    <property type="match status" value="2"/>
</dbReference>
<comment type="function">
    <text evidence="2">Participates in the folding of proteins containing disulfide bonds, may be involved in glycosylation, prolyl hydroxylation and triglyceride transfer.</text>
</comment>
<evidence type="ECO:0000256" key="5">
    <source>
        <dbReference type="ARBA" id="ARBA00012723"/>
    </source>
</evidence>
<dbReference type="GO" id="GO:0003756">
    <property type="term" value="F:protein disulfide isomerase activity"/>
    <property type="evidence" value="ECO:0007669"/>
    <property type="project" value="UniProtKB-EC"/>
</dbReference>
<accession>A0A0E9NL23</accession>
<dbReference type="AlphaFoldDB" id="A0A0E9NL23"/>
<gene>
    <name evidence="17" type="ORF">G7K_4498-t1</name>
</gene>
<keyword evidence="10 15" id="KW-0413">Isomerase</keyword>
<feature type="disulfide bond" description="Redox-active" evidence="13">
    <location>
        <begin position="50"/>
        <end position="53"/>
    </location>
</feature>
<keyword evidence="11 13" id="KW-0676">Redox-active center</keyword>
<evidence type="ECO:0000256" key="6">
    <source>
        <dbReference type="ARBA" id="ARBA00022729"/>
    </source>
</evidence>
<dbReference type="InterPro" id="IPR005788">
    <property type="entry name" value="PDI_thioredoxin-like_dom"/>
</dbReference>
<dbReference type="GO" id="GO:0006457">
    <property type="term" value="P:protein folding"/>
    <property type="evidence" value="ECO:0007669"/>
    <property type="project" value="TreeGrafter"/>
</dbReference>
<feature type="domain" description="Thioredoxin" evidence="16">
    <location>
        <begin position="8"/>
        <end position="128"/>
    </location>
</feature>
<evidence type="ECO:0000256" key="11">
    <source>
        <dbReference type="ARBA" id="ARBA00023284"/>
    </source>
</evidence>
<comment type="catalytic activity">
    <reaction evidence="1 15">
        <text>Catalyzes the rearrangement of -S-S- bonds in proteins.</text>
        <dbReference type="EC" id="5.3.4.1"/>
    </reaction>
</comment>
<dbReference type="InterPro" id="IPR036249">
    <property type="entry name" value="Thioredoxin-like_sf"/>
</dbReference>
<dbReference type="Proteomes" id="UP000033140">
    <property type="component" value="Unassembled WGS sequence"/>
</dbReference>
<dbReference type="CDD" id="cd02961">
    <property type="entry name" value="PDI_a_family"/>
    <property type="match status" value="1"/>
</dbReference>
<organism evidence="17 18">
    <name type="scientific">Saitoella complicata (strain BCRC 22490 / CBS 7301 / JCM 7358 / NBRC 10748 / NRRL Y-17804)</name>
    <dbReference type="NCBI Taxonomy" id="698492"/>
    <lineage>
        <taxon>Eukaryota</taxon>
        <taxon>Fungi</taxon>
        <taxon>Dikarya</taxon>
        <taxon>Ascomycota</taxon>
        <taxon>Taphrinomycotina</taxon>
        <taxon>Taphrinomycotina incertae sedis</taxon>
        <taxon>Saitoella</taxon>
    </lineage>
</organism>
<evidence type="ECO:0000256" key="2">
    <source>
        <dbReference type="ARBA" id="ARBA00002692"/>
    </source>
</evidence>
<dbReference type="SUPFAM" id="SSF52833">
    <property type="entry name" value="Thioredoxin-like"/>
    <property type="match status" value="4"/>
</dbReference>
<dbReference type="EMBL" id="BACD03000032">
    <property type="protein sequence ID" value="GAO50371.1"/>
    <property type="molecule type" value="Genomic_DNA"/>
</dbReference>
<comment type="subcellular location">
    <subcellularLocation>
        <location evidence="3">Endoplasmic reticulum lumen</location>
    </subcellularLocation>
</comment>
<keyword evidence="18" id="KW-1185">Reference proteome</keyword>
<dbReference type="EC" id="5.3.4.1" evidence="5 15"/>
<dbReference type="NCBIfam" id="TIGR01130">
    <property type="entry name" value="ER_PDI_fam"/>
    <property type="match status" value="1"/>
</dbReference>
<reference evidence="17 18" key="1">
    <citation type="journal article" date="2011" name="J. Gen. Appl. Microbiol.">
        <title>Draft genome sequencing of the enigmatic yeast Saitoella complicata.</title>
        <authorList>
            <person name="Nishida H."/>
            <person name="Hamamoto M."/>
            <person name="Sugiyama J."/>
        </authorList>
    </citation>
    <scope>NUCLEOTIDE SEQUENCE [LARGE SCALE GENOMIC DNA]</scope>
    <source>
        <strain evidence="17 18">NRRL Y-17804</strain>
    </source>
</reference>
<evidence type="ECO:0000256" key="1">
    <source>
        <dbReference type="ARBA" id="ARBA00001182"/>
    </source>
</evidence>
<dbReference type="PANTHER" id="PTHR18929:SF132">
    <property type="entry name" value="PROTEIN DISULFIDE-ISOMERASE A3"/>
    <property type="match status" value="1"/>
</dbReference>
<dbReference type="Gene3D" id="3.40.30.10">
    <property type="entry name" value="Glutaredoxin"/>
    <property type="match status" value="4"/>
</dbReference>
<evidence type="ECO:0000256" key="10">
    <source>
        <dbReference type="ARBA" id="ARBA00023235"/>
    </source>
</evidence>
<reference evidence="17 18" key="2">
    <citation type="journal article" date="2014" name="J. Gen. Appl. Microbiol.">
        <title>The early diverging ascomycetous budding yeast Saitoella complicata has three histone deacetylases belonging to the Clr6, Hos2, and Rpd3 lineages.</title>
        <authorList>
            <person name="Nishida H."/>
            <person name="Matsumoto T."/>
            <person name="Kondo S."/>
            <person name="Hamamoto M."/>
            <person name="Yoshikawa H."/>
        </authorList>
    </citation>
    <scope>NUCLEOTIDE SEQUENCE [LARGE SCALE GENOMIC DNA]</scope>
    <source>
        <strain evidence="17 18">NRRL Y-17804</strain>
    </source>
</reference>
<comment type="similarity">
    <text evidence="4 14">Belongs to the protein disulfide isomerase family.</text>
</comment>
<protein>
    <recommendedName>
        <fullName evidence="12 15">Protein disulfide-isomerase</fullName>
        <ecNumber evidence="5 15">5.3.4.1</ecNumber>
    </recommendedName>
</protein>
<dbReference type="CDD" id="cd02981">
    <property type="entry name" value="PDI_b_family"/>
    <property type="match status" value="1"/>
</dbReference>
<evidence type="ECO:0000256" key="4">
    <source>
        <dbReference type="ARBA" id="ARBA00006347"/>
    </source>
</evidence>
<reference evidence="17 18" key="3">
    <citation type="journal article" date="2015" name="Genome Announc.">
        <title>Draft Genome Sequence of the Archiascomycetous Yeast Saitoella complicata.</title>
        <authorList>
            <person name="Yamauchi K."/>
            <person name="Kondo S."/>
            <person name="Hamamoto M."/>
            <person name="Takahashi Y."/>
            <person name="Ogura Y."/>
            <person name="Hayashi T."/>
            <person name="Nishida H."/>
        </authorList>
    </citation>
    <scope>NUCLEOTIDE SEQUENCE [LARGE SCALE GENOMIC DNA]</scope>
    <source>
        <strain evidence="17 18">NRRL Y-17804</strain>
    </source>
</reference>
<dbReference type="InterPro" id="IPR005792">
    <property type="entry name" value="Prot_disulphide_isomerase"/>
</dbReference>